<dbReference type="EMBL" id="UYSL01003387">
    <property type="protein sequence ID" value="VDL66313.1"/>
    <property type="molecule type" value="Genomic_DNA"/>
</dbReference>
<gene>
    <name evidence="2" type="ORF">NBR_LOCUS2724</name>
</gene>
<evidence type="ECO:0000256" key="1">
    <source>
        <dbReference type="SAM" id="Phobius"/>
    </source>
</evidence>
<keyword evidence="3" id="KW-1185">Reference proteome</keyword>
<accession>A0A0N4XJL8</accession>
<keyword evidence="1" id="KW-0812">Transmembrane</keyword>
<evidence type="ECO:0000313" key="2">
    <source>
        <dbReference type="EMBL" id="VDL66313.1"/>
    </source>
</evidence>
<dbReference type="WBParaSite" id="NBR_0000272001-mRNA-1">
    <property type="protein sequence ID" value="NBR_0000272001-mRNA-1"/>
    <property type="gene ID" value="NBR_0000272001"/>
</dbReference>
<sequence length="193" mass="21983">METDPRLVTETNEKIVEGVQMFNSVCATVIGLSIHSYILYRISKNFSTLNSYQHLIVVQSVISLVSVAVRFVANQRTTLYEQNVLFLPFLSIGEAVKTITLSILIFLDSLDMFLIITLNIHRVLLFMNFSTKTNVKETVRVLQDKYEISINSHVFTNFHVNQAKLGEKVLRVIRTFRLCLQHNAESIDGTIDG</sequence>
<reference evidence="2 3" key="2">
    <citation type="submission" date="2018-11" db="EMBL/GenBank/DDBJ databases">
        <authorList>
            <consortium name="Pathogen Informatics"/>
        </authorList>
    </citation>
    <scope>NUCLEOTIDE SEQUENCE [LARGE SCALE GENOMIC DNA]</scope>
</reference>
<keyword evidence="1" id="KW-0472">Membrane</keyword>
<evidence type="ECO:0000313" key="4">
    <source>
        <dbReference type="WBParaSite" id="NBR_0000272001-mRNA-1"/>
    </source>
</evidence>
<feature type="transmembrane region" description="Helical" evidence="1">
    <location>
        <begin position="52"/>
        <end position="73"/>
    </location>
</feature>
<reference evidence="4" key="1">
    <citation type="submission" date="2017-02" db="UniProtKB">
        <authorList>
            <consortium name="WormBaseParasite"/>
        </authorList>
    </citation>
    <scope>IDENTIFICATION</scope>
</reference>
<dbReference type="AlphaFoldDB" id="A0A0N4XJL8"/>
<feature type="transmembrane region" description="Helical" evidence="1">
    <location>
        <begin position="85"/>
        <end position="106"/>
    </location>
</feature>
<proteinExistence type="predicted"/>
<feature type="transmembrane region" description="Helical" evidence="1">
    <location>
        <begin position="21"/>
        <end position="40"/>
    </location>
</feature>
<dbReference type="Proteomes" id="UP000271162">
    <property type="component" value="Unassembled WGS sequence"/>
</dbReference>
<organism evidence="4">
    <name type="scientific">Nippostrongylus brasiliensis</name>
    <name type="common">Rat hookworm</name>
    <dbReference type="NCBI Taxonomy" id="27835"/>
    <lineage>
        <taxon>Eukaryota</taxon>
        <taxon>Metazoa</taxon>
        <taxon>Ecdysozoa</taxon>
        <taxon>Nematoda</taxon>
        <taxon>Chromadorea</taxon>
        <taxon>Rhabditida</taxon>
        <taxon>Rhabditina</taxon>
        <taxon>Rhabditomorpha</taxon>
        <taxon>Strongyloidea</taxon>
        <taxon>Heligmosomidae</taxon>
        <taxon>Nippostrongylus</taxon>
    </lineage>
</organism>
<name>A0A0N4XJL8_NIPBR</name>
<keyword evidence="1" id="KW-1133">Transmembrane helix</keyword>
<evidence type="ECO:0000313" key="3">
    <source>
        <dbReference type="Proteomes" id="UP000271162"/>
    </source>
</evidence>
<protein>
    <submittedName>
        <fullName evidence="4">G protein-coupled receptor</fullName>
    </submittedName>
</protein>